<keyword evidence="9" id="KW-0282">Flagellum</keyword>
<evidence type="ECO:0000256" key="3">
    <source>
        <dbReference type="ARBA" id="ARBA00022729"/>
    </source>
</evidence>
<keyword evidence="10" id="KW-1185">Reference proteome</keyword>
<evidence type="ECO:0000256" key="7">
    <source>
        <dbReference type="HAMAP-Rule" id="MF_00415"/>
    </source>
</evidence>
<dbReference type="NCBIfam" id="NF001305">
    <property type="entry name" value="PRK00249.1-5"/>
    <property type="match status" value="1"/>
</dbReference>
<sequence>MIARIAICPLLVALLTACAVDVRDFNREPHMTPVGSGLVPKRVAMISEPAPEPTYRGNNSIWQDSRADLFSDLRARRIGDTVTVKIFMKDRASLANDSERKRDASNSLDLGFTYGATSSDITIANGGELGASADSQTKTKSEGGIERSEKIDLLVAAVVSDVLPNGNLVISGSQEVRVNFEMRVLNVAGIVRPVDISADNSIAYEKIAEARIAYGGRGRLMEVQQPPWGQQLVDNVFPW</sequence>
<evidence type="ECO:0000313" key="9">
    <source>
        <dbReference type="EMBL" id="MTD94793.1"/>
    </source>
</evidence>
<dbReference type="PROSITE" id="PS51257">
    <property type="entry name" value="PROKAR_LIPOPROTEIN"/>
    <property type="match status" value="1"/>
</dbReference>
<comment type="caution">
    <text evidence="9">The sequence shown here is derived from an EMBL/GenBank/DDBJ whole genome shotgun (WGS) entry which is preliminary data.</text>
</comment>
<dbReference type="GO" id="GO:0071973">
    <property type="term" value="P:bacterial-type flagellum-dependent cell motility"/>
    <property type="evidence" value="ECO:0007669"/>
    <property type="project" value="InterPro"/>
</dbReference>
<dbReference type="PRINTS" id="PR01008">
    <property type="entry name" value="FLGLRINGFLGH"/>
</dbReference>
<comment type="function">
    <text evidence="1 7">Assembles around the rod to form the L-ring and probably protects the motor/basal body from shearing forces during rotation.</text>
</comment>
<dbReference type="RefSeq" id="WP_154739169.1">
    <property type="nucleotide sequence ID" value="NZ_WMBQ01000001.1"/>
</dbReference>
<organism evidence="9 10">
    <name type="scientific">Hyphomicrobium album</name>
    <dbReference type="NCBI Taxonomy" id="2665159"/>
    <lineage>
        <taxon>Bacteria</taxon>
        <taxon>Pseudomonadati</taxon>
        <taxon>Pseudomonadota</taxon>
        <taxon>Alphaproteobacteria</taxon>
        <taxon>Hyphomicrobiales</taxon>
        <taxon>Hyphomicrobiaceae</taxon>
        <taxon>Hyphomicrobium</taxon>
    </lineage>
</organism>
<keyword evidence="3 7" id="KW-0732">Signal</keyword>
<dbReference type="PANTHER" id="PTHR34933">
    <property type="entry name" value="FLAGELLAR L-RING PROTEIN"/>
    <property type="match status" value="1"/>
</dbReference>
<feature type="signal peptide" evidence="8">
    <location>
        <begin position="1"/>
        <end position="19"/>
    </location>
</feature>
<evidence type="ECO:0000313" key="10">
    <source>
        <dbReference type="Proteomes" id="UP000440694"/>
    </source>
</evidence>
<evidence type="ECO:0000256" key="6">
    <source>
        <dbReference type="ARBA" id="ARBA00023237"/>
    </source>
</evidence>
<dbReference type="Pfam" id="PF02107">
    <property type="entry name" value="FlgH"/>
    <property type="match status" value="1"/>
</dbReference>
<dbReference type="GO" id="GO:0003774">
    <property type="term" value="F:cytoskeletal motor activity"/>
    <property type="evidence" value="ECO:0007669"/>
    <property type="project" value="InterPro"/>
</dbReference>
<evidence type="ECO:0000256" key="8">
    <source>
        <dbReference type="SAM" id="SignalP"/>
    </source>
</evidence>
<dbReference type="EMBL" id="WMBQ01000001">
    <property type="protein sequence ID" value="MTD94793.1"/>
    <property type="molecule type" value="Genomic_DNA"/>
</dbReference>
<keyword evidence="4 7" id="KW-0472">Membrane</keyword>
<proteinExistence type="inferred from homology"/>
<evidence type="ECO:0000256" key="1">
    <source>
        <dbReference type="ARBA" id="ARBA00002591"/>
    </source>
</evidence>
<dbReference type="PANTHER" id="PTHR34933:SF1">
    <property type="entry name" value="FLAGELLAR L-RING PROTEIN"/>
    <property type="match status" value="1"/>
</dbReference>
<dbReference type="AlphaFoldDB" id="A0A6I3KKB9"/>
<keyword evidence="7" id="KW-0449">Lipoprotein</keyword>
<comment type="subcellular location">
    <subcellularLocation>
        <location evidence="7">Cell outer membrane</location>
        <topology evidence="7">Lipid-anchor</topology>
    </subcellularLocation>
    <subcellularLocation>
        <location evidence="7">Bacterial flagellum basal body</location>
    </subcellularLocation>
</comment>
<keyword evidence="6 7" id="KW-0998">Cell outer membrane</keyword>
<feature type="chain" id="PRO_5026109772" description="Flagellar L-ring protein" evidence="8">
    <location>
        <begin position="20"/>
        <end position="239"/>
    </location>
</feature>
<dbReference type="GO" id="GO:0009279">
    <property type="term" value="C:cell outer membrane"/>
    <property type="evidence" value="ECO:0007669"/>
    <property type="project" value="UniProtKB-SubCell"/>
</dbReference>
<evidence type="ECO:0000256" key="2">
    <source>
        <dbReference type="ARBA" id="ARBA00006929"/>
    </source>
</evidence>
<keyword evidence="5 7" id="KW-0975">Bacterial flagellum</keyword>
<accession>A0A6I3KKB9</accession>
<keyword evidence="9" id="KW-0969">Cilium</keyword>
<dbReference type="Proteomes" id="UP000440694">
    <property type="component" value="Unassembled WGS sequence"/>
</dbReference>
<keyword evidence="9" id="KW-0966">Cell projection</keyword>
<comment type="similarity">
    <text evidence="2 7">Belongs to the FlgH family.</text>
</comment>
<name>A0A6I3KKB9_9HYPH</name>
<evidence type="ECO:0000256" key="4">
    <source>
        <dbReference type="ARBA" id="ARBA00023136"/>
    </source>
</evidence>
<comment type="subunit">
    <text evidence="7">The basal body constitutes a major portion of the flagellar organelle and consists of four rings (L,P,S, and M) mounted on a central rod.</text>
</comment>
<evidence type="ECO:0000256" key="5">
    <source>
        <dbReference type="ARBA" id="ARBA00023143"/>
    </source>
</evidence>
<gene>
    <name evidence="7 9" type="primary">flgH</name>
    <name evidence="9" type="ORF">GIW81_10670</name>
</gene>
<dbReference type="HAMAP" id="MF_00415">
    <property type="entry name" value="FlgH"/>
    <property type="match status" value="1"/>
</dbReference>
<dbReference type="GO" id="GO:0009427">
    <property type="term" value="C:bacterial-type flagellum basal body, distal rod, L ring"/>
    <property type="evidence" value="ECO:0007669"/>
    <property type="project" value="InterPro"/>
</dbReference>
<protein>
    <recommendedName>
        <fullName evidence="7">Flagellar L-ring protein</fullName>
    </recommendedName>
    <alternativeName>
        <fullName evidence="7">Basal body L-ring protein</fullName>
    </alternativeName>
</protein>
<dbReference type="InterPro" id="IPR000527">
    <property type="entry name" value="Flag_Lring"/>
</dbReference>
<reference evidence="9 10" key="1">
    <citation type="submission" date="2019-11" db="EMBL/GenBank/DDBJ databases">
        <title>Identification of a novel strain.</title>
        <authorList>
            <person name="Xu Q."/>
            <person name="Wang G."/>
        </authorList>
    </citation>
    <scope>NUCLEOTIDE SEQUENCE [LARGE SCALE GENOMIC DNA]</scope>
    <source>
        <strain evidence="10">xq</strain>
    </source>
</reference>